<accession>A0A5P9K3E1</accession>
<gene>
    <name evidence="2" type="ORF">GDR74_17545</name>
</gene>
<organism evidence="2 3">
    <name type="scientific">Microvirga thermotolerans</name>
    <dbReference type="NCBI Taxonomy" id="2651334"/>
    <lineage>
        <taxon>Bacteria</taxon>
        <taxon>Pseudomonadati</taxon>
        <taxon>Pseudomonadota</taxon>
        <taxon>Alphaproteobacteria</taxon>
        <taxon>Hyphomicrobiales</taxon>
        <taxon>Methylobacteriaceae</taxon>
        <taxon>Microvirga</taxon>
    </lineage>
</organism>
<evidence type="ECO:0000313" key="3">
    <source>
        <dbReference type="Proteomes" id="UP000325614"/>
    </source>
</evidence>
<evidence type="ECO:0000313" key="2">
    <source>
        <dbReference type="EMBL" id="QFU18215.1"/>
    </source>
</evidence>
<dbReference type="KEGG" id="mico:GDR74_17545"/>
<reference evidence="2 3" key="1">
    <citation type="submission" date="2019-10" db="EMBL/GenBank/DDBJ databases">
        <title>Isolation, Identification of Microvirga thermotolerans HR1, a novel thermophilic bacterium and Comparative Genomics of the genus Microvirga.</title>
        <authorList>
            <person name="Li J."/>
            <person name="Zhang W."/>
            <person name="Lin M."/>
            <person name="Wang J."/>
        </authorList>
    </citation>
    <scope>NUCLEOTIDE SEQUENCE [LARGE SCALE GENOMIC DNA]</scope>
    <source>
        <strain evidence="2 3">HR1</strain>
    </source>
</reference>
<dbReference type="SUPFAM" id="SSF53756">
    <property type="entry name" value="UDP-Glycosyltransferase/glycogen phosphorylase"/>
    <property type="match status" value="1"/>
</dbReference>
<dbReference type="AlphaFoldDB" id="A0A5P9K3E1"/>
<dbReference type="EMBL" id="CP045423">
    <property type="protein sequence ID" value="QFU18215.1"/>
    <property type="molecule type" value="Genomic_DNA"/>
</dbReference>
<dbReference type="InterPro" id="IPR001296">
    <property type="entry name" value="Glyco_trans_1"/>
</dbReference>
<feature type="domain" description="Glycosyl transferase family 1" evidence="1">
    <location>
        <begin position="234"/>
        <end position="306"/>
    </location>
</feature>
<proteinExistence type="predicted"/>
<dbReference type="GO" id="GO:0016757">
    <property type="term" value="F:glycosyltransferase activity"/>
    <property type="evidence" value="ECO:0007669"/>
    <property type="project" value="InterPro"/>
</dbReference>
<dbReference type="Gene3D" id="3.40.50.2000">
    <property type="entry name" value="Glycogen Phosphorylase B"/>
    <property type="match status" value="1"/>
</dbReference>
<dbReference type="Proteomes" id="UP000325614">
    <property type="component" value="Chromosome"/>
</dbReference>
<dbReference type="Pfam" id="PF00534">
    <property type="entry name" value="Glycos_transf_1"/>
    <property type="match status" value="1"/>
</dbReference>
<protein>
    <submittedName>
        <fullName evidence="2">Glycosyltransferase</fullName>
    </submittedName>
</protein>
<keyword evidence="3" id="KW-1185">Reference proteome</keyword>
<sequence length="369" mass="41908">MEAALKSAYRKAAATVERIRRRRIVFSFRDEDASEPTVYFLVPDYNRPSGGVRTLYRHVDILNAAGLHAVVLHRRRNFRCTWFEHRAPVRNVQQVTICRNDLLVLTELDIDILDRLPRGLKHAIFNQGIHLTWTRATGTELYHYTENPDLVGVVTVSDHSLHVMRHAFNPPRLRRIRLSIDPCIYYWTDASRAKRISYMPRRGERDIPPVLGILRARRVLDDWQILPIDGMAPAEVGDALRTSRIFLSFSEQEGFGLPAAEAMACGNYVIGYHGFGGGEFFRPEFSMPVPSADVLAFASEVERAVNRDREDGGWCQRRGREASAFILSEYSPERERGDVIGTYTEFLQGGTEGSAEVGSNVRYVLGRAV</sequence>
<dbReference type="RefSeq" id="WP_152587846.1">
    <property type="nucleotide sequence ID" value="NZ_CP045423.1"/>
</dbReference>
<evidence type="ECO:0000259" key="1">
    <source>
        <dbReference type="Pfam" id="PF00534"/>
    </source>
</evidence>
<name>A0A5P9K3E1_9HYPH</name>
<keyword evidence="2" id="KW-0808">Transferase</keyword>